<dbReference type="InterPro" id="IPR019734">
    <property type="entry name" value="TPR_rpt"/>
</dbReference>
<evidence type="ECO:0000313" key="3">
    <source>
        <dbReference type="Proteomes" id="UP001598201"/>
    </source>
</evidence>
<accession>A0ABW6CBW8</accession>
<dbReference type="InterPro" id="IPR004027">
    <property type="entry name" value="SEC_C_motif"/>
</dbReference>
<protein>
    <submittedName>
        <fullName evidence="2">YecA family protein</fullName>
    </submittedName>
</protein>
<dbReference type="EMBL" id="JBHUCJ010000013">
    <property type="protein sequence ID" value="MFD3223441.1"/>
    <property type="molecule type" value="Genomic_DNA"/>
</dbReference>
<evidence type="ECO:0000256" key="1">
    <source>
        <dbReference type="PROSITE-ProRule" id="PRU00339"/>
    </source>
</evidence>
<proteinExistence type="predicted"/>
<feature type="repeat" description="TPR" evidence="1">
    <location>
        <begin position="292"/>
        <end position="325"/>
    </location>
</feature>
<dbReference type="Proteomes" id="UP001598201">
    <property type="component" value="Unassembled WGS sequence"/>
</dbReference>
<dbReference type="RefSeq" id="WP_379671715.1">
    <property type="nucleotide sequence ID" value="NZ_JBHUCJ010000013.1"/>
</dbReference>
<dbReference type="PROSITE" id="PS50005">
    <property type="entry name" value="TPR"/>
    <property type="match status" value="1"/>
</dbReference>
<keyword evidence="3" id="KW-1185">Reference proteome</keyword>
<reference evidence="2 3" key="1">
    <citation type="submission" date="2024-09" db="EMBL/GenBank/DDBJ databases">
        <title>Genomes of Rahnella.</title>
        <authorList>
            <person name="Mnguni F.C."/>
            <person name="Shin G.Y."/>
            <person name="Coutinho T."/>
        </authorList>
    </citation>
    <scope>NUCLEOTIDE SEQUENCE [LARGE SCALE GENOMIC DNA]</scope>
    <source>
        <strain evidence="2 3">20WA0057</strain>
    </source>
</reference>
<dbReference type="InterPro" id="IPR011990">
    <property type="entry name" value="TPR-like_helical_dom_sf"/>
</dbReference>
<organism evidence="2 3">
    <name type="scientific">Rahnella sp. (strain Y9602)</name>
    <dbReference type="NCBI Taxonomy" id="2703885"/>
    <lineage>
        <taxon>Bacteria</taxon>
        <taxon>Pseudomonadati</taxon>
        <taxon>Pseudomonadota</taxon>
        <taxon>Gammaproteobacteria</taxon>
        <taxon>Enterobacterales</taxon>
        <taxon>Yersiniaceae</taxon>
        <taxon>Rahnella</taxon>
    </lineage>
</organism>
<evidence type="ECO:0000313" key="2">
    <source>
        <dbReference type="EMBL" id="MFD3223441.1"/>
    </source>
</evidence>
<name>A0ABW6CBW8_RAHSY</name>
<dbReference type="Gene3D" id="1.25.40.10">
    <property type="entry name" value="Tetratricopeptide repeat domain"/>
    <property type="match status" value="1"/>
</dbReference>
<gene>
    <name evidence="2" type="ORF">ACFPK4_07835</name>
</gene>
<sequence>MTLKRERYKPALNSQCLCGSGLKFKRCCSGQNDVPCGKMTDSARVLMNKKDFKGALKYVRHGITNYSILHKTNTEPYVHTKNKGVLWFLDTDIKALSELVEYLLYCYRGLHDYHSLQCDLERLRVNIFDIRWQRKITYFQILASLGEHWSEKIGKKEVKKLLPIDNENDVEIIQLYLHFCSDELSFKKNIDILDRLLSIIKKPGEQLQYKVIKGIKYLCIGDEEESKRIIQDAISDYESTEWTNDNAYAHMQHARAISLLGDLKKSAELKVLSIKKFTSLLDNHTWTDSGIADIHSEIGQSLFHIKKFDVAIEHYMTSLEISHSELVKVYLSQVKLELNDETAITIIKEVELNIDKLSQSEFLDFIFSYTSIGIAFKQKEMINKSIKYLSDAPPLEQYFEKQKTSLISQISLLCISGDFKNKNPLLSKLKNFFTVASRYLILEPNIAGFGININNILQDLAEKPHKKDQPKP</sequence>
<comment type="caution">
    <text evidence="2">The sequence shown here is derived from an EMBL/GenBank/DDBJ whole genome shotgun (WGS) entry which is preliminary data.</text>
</comment>
<dbReference type="SUPFAM" id="SSF48452">
    <property type="entry name" value="TPR-like"/>
    <property type="match status" value="1"/>
</dbReference>
<keyword evidence="1" id="KW-0802">TPR repeat</keyword>
<dbReference type="Pfam" id="PF02810">
    <property type="entry name" value="SEC-C"/>
    <property type="match status" value="1"/>
</dbReference>